<keyword evidence="3" id="KW-1185">Reference proteome</keyword>
<evidence type="ECO:0000313" key="3">
    <source>
        <dbReference type="Proteomes" id="UP000578112"/>
    </source>
</evidence>
<dbReference type="EMBL" id="JACHNH010000001">
    <property type="protein sequence ID" value="MBB4764669.1"/>
    <property type="molecule type" value="Genomic_DNA"/>
</dbReference>
<feature type="chain" id="PRO_5030590575" evidence="1">
    <location>
        <begin position="30"/>
        <end position="101"/>
    </location>
</feature>
<protein>
    <submittedName>
        <fullName evidence="2">Uncharacterized protein</fullName>
    </submittedName>
</protein>
<dbReference type="Proteomes" id="UP000578112">
    <property type="component" value="Unassembled WGS sequence"/>
</dbReference>
<keyword evidence="1" id="KW-0732">Signal</keyword>
<proteinExistence type="predicted"/>
<reference evidence="2 3" key="1">
    <citation type="submission" date="2020-08" db="EMBL/GenBank/DDBJ databases">
        <title>Sequencing the genomes of 1000 actinobacteria strains.</title>
        <authorList>
            <person name="Klenk H.-P."/>
        </authorList>
    </citation>
    <scope>NUCLEOTIDE SEQUENCE [LARGE SCALE GENOMIC DNA]</scope>
    <source>
        <strain evidence="2 3">DSM 43149</strain>
    </source>
</reference>
<accession>A0A7W7I1B6</accession>
<organism evidence="2 3">
    <name type="scientific">Actinoplanes digitatis</name>
    <dbReference type="NCBI Taxonomy" id="1868"/>
    <lineage>
        <taxon>Bacteria</taxon>
        <taxon>Bacillati</taxon>
        <taxon>Actinomycetota</taxon>
        <taxon>Actinomycetes</taxon>
        <taxon>Micromonosporales</taxon>
        <taxon>Micromonosporaceae</taxon>
        <taxon>Actinoplanes</taxon>
    </lineage>
</organism>
<feature type="signal peptide" evidence="1">
    <location>
        <begin position="1"/>
        <end position="29"/>
    </location>
</feature>
<evidence type="ECO:0000313" key="2">
    <source>
        <dbReference type="EMBL" id="MBB4764669.1"/>
    </source>
</evidence>
<dbReference type="AlphaFoldDB" id="A0A7W7I1B6"/>
<sequence length="101" mass="10734">MLLRRTRRSLSAVLLGALATMPLAATAHAAPDRPVTAGDMSVTLVGDRPAIASMTIRNNGDEPVQGFSVRLPQPPVPITVDGDFVNCYNAREDRPLARPAS</sequence>
<name>A0A7W7I1B6_9ACTN</name>
<evidence type="ECO:0000256" key="1">
    <source>
        <dbReference type="SAM" id="SignalP"/>
    </source>
</evidence>
<dbReference type="RefSeq" id="WP_184995828.1">
    <property type="nucleotide sequence ID" value="NZ_BOMK01000003.1"/>
</dbReference>
<comment type="caution">
    <text evidence="2">The sequence shown here is derived from an EMBL/GenBank/DDBJ whole genome shotgun (WGS) entry which is preliminary data.</text>
</comment>
<gene>
    <name evidence="2" type="ORF">BJ971_005225</name>
</gene>